<evidence type="ECO:0000256" key="4">
    <source>
        <dbReference type="PROSITE-ProRule" id="PRU00169"/>
    </source>
</evidence>
<evidence type="ECO:0000259" key="7">
    <source>
        <dbReference type="PROSITE" id="PS50110"/>
    </source>
</evidence>
<comment type="caution">
    <text evidence="8">The sequence shown here is derived from an EMBL/GenBank/DDBJ whole genome shotgun (WGS) entry which is preliminary data.</text>
</comment>
<dbReference type="PANTHER" id="PTHR44688">
    <property type="entry name" value="DNA-BINDING TRANSCRIPTIONAL ACTIVATOR DEVR_DOSR"/>
    <property type="match status" value="1"/>
</dbReference>
<dbReference type="PROSITE" id="PS50110">
    <property type="entry name" value="RESPONSE_REGULATORY"/>
    <property type="match status" value="1"/>
</dbReference>
<dbReference type="EMBL" id="JBHRWK010000155">
    <property type="protein sequence ID" value="MFC3456268.1"/>
    <property type="molecule type" value="Genomic_DNA"/>
</dbReference>
<evidence type="ECO:0000256" key="2">
    <source>
        <dbReference type="ARBA" id="ARBA00023125"/>
    </source>
</evidence>
<dbReference type="PROSITE" id="PS00622">
    <property type="entry name" value="HTH_LUXR_1"/>
    <property type="match status" value="1"/>
</dbReference>
<feature type="domain" description="HTH luxR-type" evidence="6">
    <location>
        <begin position="183"/>
        <end position="248"/>
    </location>
</feature>
<evidence type="ECO:0000256" key="3">
    <source>
        <dbReference type="ARBA" id="ARBA00023163"/>
    </source>
</evidence>
<dbReference type="InterPro" id="IPR001789">
    <property type="entry name" value="Sig_transdc_resp-reg_receiver"/>
</dbReference>
<dbReference type="SUPFAM" id="SSF52172">
    <property type="entry name" value="CheY-like"/>
    <property type="match status" value="1"/>
</dbReference>
<proteinExistence type="predicted"/>
<evidence type="ECO:0000313" key="9">
    <source>
        <dbReference type="Proteomes" id="UP001595645"/>
    </source>
</evidence>
<keyword evidence="9" id="KW-1185">Reference proteome</keyword>
<protein>
    <submittedName>
        <fullName evidence="8">LuxR C-terminal-related transcriptional regulator</fullName>
    </submittedName>
</protein>
<evidence type="ECO:0000313" key="8">
    <source>
        <dbReference type="EMBL" id="MFC3456268.1"/>
    </source>
</evidence>
<dbReference type="Gene3D" id="3.40.50.2300">
    <property type="match status" value="1"/>
</dbReference>
<dbReference type="PANTHER" id="PTHR44688:SF16">
    <property type="entry name" value="DNA-BINDING TRANSCRIPTIONAL ACTIVATOR DEVR_DOSR"/>
    <property type="match status" value="1"/>
</dbReference>
<evidence type="ECO:0000256" key="1">
    <source>
        <dbReference type="ARBA" id="ARBA00023015"/>
    </source>
</evidence>
<dbReference type="SUPFAM" id="SSF46894">
    <property type="entry name" value="C-terminal effector domain of the bipartite response regulators"/>
    <property type="match status" value="1"/>
</dbReference>
<dbReference type="Proteomes" id="UP001595645">
    <property type="component" value="Unassembled WGS sequence"/>
</dbReference>
<dbReference type="PROSITE" id="PS50043">
    <property type="entry name" value="HTH_LUXR_2"/>
    <property type="match status" value="1"/>
</dbReference>
<feature type="region of interest" description="Disordered" evidence="5">
    <location>
        <begin position="1"/>
        <end position="48"/>
    </location>
</feature>
<dbReference type="InterPro" id="IPR016032">
    <property type="entry name" value="Sig_transdc_resp-reg_C-effctor"/>
</dbReference>
<organism evidence="8 9">
    <name type="scientific">Amycolatopsis speibonae</name>
    <dbReference type="NCBI Taxonomy" id="1450224"/>
    <lineage>
        <taxon>Bacteria</taxon>
        <taxon>Bacillati</taxon>
        <taxon>Actinomycetota</taxon>
        <taxon>Actinomycetes</taxon>
        <taxon>Pseudonocardiales</taxon>
        <taxon>Pseudonocardiaceae</taxon>
        <taxon>Amycolatopsis</taxon>
    </lineage>
</organism>
<dbReference type="InterPro" id="IPR000792">
    <property type="entry name" value="Tscrpt_reg_LuxR_C"/>
</dbReference>
<feature type="domain" description="Response regulatory" evidence="7">
    <location>
        <begin position="57"/>
        <end position="172"/>
    </location>
</feature>
<reference evidence="9" key="1">
    <citation type="journal article" date="2019" name="Int. J. Syst. Evol. Microbiol.">
        <title>The Global Catalogue of Microorganisms (GCM) 10K type strain sequencing project: providing services to taxonomists for standard genome sequencing and annotation.</title>
        <authorList>
            <consortium name="The Broad Institute Genomics Platform"/>
            <consortium name="The Broad Institute Genome Sequencing Center for Infectious Disease"/>
            <person name="Wu L."/>
            <person name="Ma J."/>
        </authorList>
    </citation>
    <scope>NUCLEOTIDE SEQUENCE [LARGE SCALE GENOMIC DNA]</scope>
    <source>
        <strain evidence="9">CGMCC 4.7676</strain>
    </source>
</reference>
<accession>A0ABV7PDI4</accession>
<dbReference type="InterPro" id="IPR036388">
    <property type="entry name" value="WH-like_DNA-bd_sf"/>
</dbReference>
<dbReference type="Gene3D" id="1.10.10.10">
    <property type="entry name" value="Winged helix-like DNA-binding domain superfamily/Winged helix DNA-binding domain"/>
    <property type="match status" value="1"/>
</dbReference>
<keyword evidence="3" id="KW-0804">Transcription</keyword>
<keyword evidence="2" id="KW-0238">DNA-binding</keyword>
<dbReference type="Pfam" id="PF00196">
    <property type="entry name" value="GerE"/>
    <property type="match status" value="1"/>
</dbReference>
<comment type="caution">
    <text evidence="4">Lacks conserved residue(s) required for the propagation of feature annotation.</text>
</comment>
<dbReference type="CDD" id="cd06170">
    <property type="entry name" value="LuxR_C_like"/>
    <property type="match status" value="1"/>
</dbReference>
<dbReference type="RefSeq" id="WP_378247468.1">
    <property type="nucleotide sequence ID" value="NZ_JBHRWK010000155.1"/>
</dbReference>
<gene>
    <name evidence="8" type="ORF">ACFOSH_43180</name>
</gene>
<dbReference type="PRINTS" id="PR00038">
    <property type="entry name" value="HTHLUXR"/>
</dbReference>
<keyword evidence="1" id="KW-0805">Transcription regulation</keyword>
<name>A0ABV7PDI4_9PSEU</name>
<sequence length="251" mass="26973">MNEQNIGVMGRDRTGRGPQRIAGWPDRLIPDTSARRPGSSRDPGGFGRSLRFESGLHVLLVDPLPDRRRNLAGRLRRLGAKSVTETTAPRGVQTMAPAAKQCDLVVLRATETPRSTAELVGDLRRQGGKRVVVIAAEHDPMSAIAAFSANAVGYLVESFDPELVDDFEPQPSPSGGLPIRNECGEQVEGLSARESEILSLVADGKTNREIGADLALSANTVKGHLAHMSRRLQTGDRSRMVLLALRSGAIS</sequence>
<dbReference type="SMART" id="SM00421">
    <property type="entry name" value="HTH_LUXR"/>
    <property type="match status" value="1"/>
</dbReference>
<evidence type="ECO:0000256" key="5">
    <source>
        <dbReference type="SAM" id="MobiDB-lite"/>
    </source>
</evidence>
<evidence type="ECO:0000259" key="6">
    <source>
        <dbReference type="PROSITE" id="PS50043"/>
    </source>
</evidence>
<dbReference type="InterPro" id="IPR011006">
    <property type="entry name" value="CheY-like_superfamily"/>
</dbReference>